<dbReference type="InterPro" id="IPR001110">
    <property type="entry name" value="UPF0012_CS"/>
</dbReference>
<evidence type="ECO:0000259" key="2">
    <source>
        <dbReference type="PROSITE" id="PS50263"/>
    </source>
</evidence>
<reference evidence="3" key="1">
    <citation type="submission" date="2022-11" db="EMBL/GenBank/DDBJ databases">
        <title>Pseudomonas triclosanedens sp. nov., a triclosan degrader isolated from activated sludge.</title>
        <authorList>
            <person name="Yin Y."/>
            <person name="Lu Z."/>
        </authorList>
    </citation>
    <scope>NUCLEOTIDE SEQUENCE</scope>
    <source>
        <strain evidence="3">ZM23</strain>
    </source>
</reference>
<dbReference type="EMBL" id="CP113432">
    <property type="protein sequence ID" value="WAI51720.1"/>
    <property type="molecule type" value="Genomic_DNA"/>
</dbReference>
<dbReference type="Proteomes" id="UP001163624">
    <property type="component" value="Chromosome"/>
</dbReference>
<sequence length="297" mass="32959">MNNKLNVSIAVFRIRHYSAFHEFAAHVEGFVAEAANAGSQAVLLPEFLPMGLLWTDADAANVDNAGVAAFYRKVLTPLFDEFKALMSALAGQYDIHIVGATYWHEEQGVGVNSAFVFAPDGTELRQDKLHMTRGEKAIRTTPGDSLLAFEIDGVKCGLLVCYDVQFPELTQYLAAQGIEVLFVPSLTDQRGTWRVWHSAHARALENQMFVCVSTLVGNLGIPRDYPVSCSGQAFVACPIDNRFKIEDGTLARSDFADEGLLHASLDLETLRMSREKGEVRQLTDRRPELYRKLFATL</sequence>
<name>A0ABY7A5Y9_9PSED</name>
<dbReference type="RefSeq" id="WP_254472164.1">
    <property type="nucleotide sequence ID" value="NZ_CP113432.1"/>
</dbReference>
<evidence type="ECO:0000256" key="1">
    <source>
        <dbReference type="ARBA" id="ARBA00010613"/>
    </source>
</evidence>
<dbReference type="PANTHER" id="PTHR23088">
    <property type="entry name" value="NITRILASE-RELATED"/>
    <property type="match status" value="1"/>
</dbReference>
<dbReference type="PROSITE" id="PS50263">
    <property type="entry name" value="CN_HYDROLASE"/>
    <property type="match status" value="1"/>
</dbReference>
<dbReference type="InterPro" id="IPR003010">
    <property type="entry name" value="C-N_Hydrolase"/>
</dbReference>
<organism evidence="3 4">
    <name type="scientific">Pseudomonas triclosanedens</name>
    <dbReference type="NCBI Taxonomy" id="2961893"/>
    <lineage>
        <taxon>Bacteria</taxon>
        <taxon>Pseudomonadati</taxon>
        <taxon>Pseudomonadota</taxon>
        <taxon>Gammaproteobacteria</taxon>
        <taxon>Pseudomonadales</taxon>
        <taxon>Pseudomonadaceae</taxon>
        <taxon>Pseudomonas</taxon>
    </lineage>
</organism>
<dbReference type="SUPFAM" id="SSF56317">
    <property type="entry name" value="Carbon-nitrogen hydrolase"/>
    <property type="match status" value="1"/>
</dbReference>
<keyword evidence="4" id="KW-1185">Reference proteome</keyword>
<dbReference type="Pfam" id="PF00795">
    <property type="entry name" value="CN_hydrolase"/>
    <property type="match status" value="1"/>
</dbReference>
<dbReference type="Gene3D" id="3.60.110.10">
    <property type="entry name" value="Carbon-nitrogen hydrolase"/>
    <property type="match status" value="1"/>
</dbReference>
<dbReference type="InterPro" id="IPR036526">
    <property type="entry name" value="C-N_Hydrolase_sf"/>
</dbReference>
<evidence type="ECO:0000313" key="3">
    <source>
        <dbReference type="EMBL" id="WAI51720.1"/>
    </source>
</evidence>
<comment type="similarity">
    <text evidence="1">Belongs to the carbon-nitrogen hydrolase superfamily. NIT1/NIT2 family.</text>
</comment>
<accession>A0ABY7A5Y9</accession>
<evidence type="ECO:0000313" key="4">
    <source>
        <dbReference type="Proteomes" id="UP001163624"/>
    </source>
</evidence>
<protein>
    <recommendedName>
        <fullName evidence="2">CN hydrolase domain-containing protein</fullName>
    </recommendedName>
</protein>
<dbReference type="PANTHER" id="PTHR23088:SF50">
    <property type="entry name" value="HYDROLASE YHCX"/>
    <property type="match status" value="1"/>
</dbReference>
<gene>
    <name evidence="3" type="ORF">OU419_10875</name>
</gene>
<proteinExistence type="inferred from homology"/>
<dbReference type="PROSITE" id="PS01227">
    <property type="entry name" value="UPF0012"/>
    <property type="match status" value="1"/>
</dbReference>
<feature type="domain" description="CN hydrolase" evidence="2">
    <location>
        <begin position="5"/>
        <end position="267"/>
    </location>
</feature>